<dbReference type="CDD" id="cd00067">
    <property type="entry name" value="GAL4"/>
    <property type="match status" value="1"/>
</dbReference>
<dbReference type="Gene3D" id="4.10.240.10">
    <property type="entry name" value="Zn(2)-C6 fungal-type DNA-binding domain"/>
    <property type="match status" value="1"/>
</dbReference>
<sequence length="643" mass="71996">MTQAGKCDTCRQRKVKCDEKKPKCGACRKKDRACQYTFGKISALVLEDPNQYTGHGKAKVAPHTVPLQPQDGFRKVEHSEGKNSTTPETSSQSEDMHSLQLFPSRPSSHMLVPSIPQMSSSQNAVLAARYIHVMEAQYGGFNPVSIDGFWIGHVPSRIGTSPVLDRAVEFMLDSFATHWDSSHRKQVAARMSKGRALKVLRQALDEDGNGVRDDIAIASMLHFAAEVYMGVDNVDWVLHVLGVSKMLTQGNVQGLDIDLLWSLVDGLYVDEVSEAMLEGRSSIYDTEFYINYTYDAVLKSTTSSSMTLFDQLSRAVMHVLVQIPRLTFYVRYAICHSDNPRSLQAAVFLAQQLWVFSPDELVQRYFDGAVTMTSIPPGPDIADLIQESFCFDTVQSLILITKYWRFRVFLCGILQRLHREFTNAQPLVLGMLPDLETVVAEDLKAATHLAQSLQSALSFSSSLQLVPLRILSSLQVSIGTWIRHIHRLRLLATDTDLDPSLELINAQRIKVWVVEAANRIHDTWHVPRSEESAFEVVLDIATGGEIPEGIKRRLEWNRWGFGECDSPKANEAKSRSLQVNSKEGPNSRIGHLFKNISVVGKLGENMVHDGVGHQGRVAAPNETWWHASIWPGTVRRAYEEELA</sequence>
<dbReference type="Pfam" id="PF00172">
    <property type="entry name" value="Zn_clus"/>
    <property type="match status" value="1"/>
</dbReference>
<keyword evidence="1" id="KW-0539">Nucleus</keyword>
<gene>
    <name evidence="4" type="ORF">BDV96DRAFT_500320</name>
</gene>
<dbReference type="GO" id="GO:0008270">
    <property type="term" value="F:zinc ion binding"/>
    <property type="evidence" value="ECO:0007669"/>
    <property type="project" value="InterPro"/>
</dbReference>
<dbReference type="PANTHER" id="PTHR38111">
    <property type="entry name" value="ZN(2)-C6 FUNGAL-TYPE DOMAIN-CONTAINING PROTEIN-RELATED"/>
    <property type="match status" value="1"/>
</dbReference>
<dbReference type="PROSITE" id="PS50048">
    <property type="entry name" value="ZN2_CY6_FUNGAL_2"/>
    <property type="match status" value="1"/>
</dbReference>
<dbReference type="InterPro" id="IPR036864">
    <property type="entry name" value="Zn2-C6_fun-type_DNA-bd_sf"/>
</dbReference>
<evidence type="ECO:0000256" key="1">
    <source>
        <dbReference type="ARBA" id="ARBA00023242"/>
    </source>
</evidence>
<dbReference type="SUPFAM" id="SSF57701">
    <property type="entry name" value="Zn2/Cys6 DNA-binding domain"/>
    <property type="match status" value="1"/>
</dbReference>
<evidence type="ECO:0000256" key="2">
    <source>
        <dbReference type="SAM" id="MobiDB-lite"/>
    </source>
</evidence>
<dbReference type="EMBL" id="ML977336">
    <property type="protein sequence ID" value="KAF2110881.1"/>
    <property type="molecule type" value="Genomic_DNA"/>
</dbReference>
<feature type="domain" description="Zn(2)-C6 fungal-type" evidence="3">
    <location>
        <begin position="6"/>
        <end position="36"/>
    </location>
</feature>
<dbReference type="InterPro" id="IPR053178">
    <property type="entry name" value="Osmoadaptation_assoc"/>
</dbReference>
<dbReference type="OrthoDB" id="5126878at2759"/>
<dbReference type="Proteomes" id="UP000799770">
    <property type="component" value="Unassembled WGS sequence"/>
</dbReference>
<dbReference type="PANTHER" id="PTHR38111:SF2">
    <property type="entry name" value="FINGER DOMAIN PROTEIN, PUTATIVE (AFU_ORTHOLOGUE AFUA_1G01560)-RELATED"/>
    <property type="match status" value="1"/>
</dbReference>
<evidence type="ECO:0000259" key="3">
    <source>
        <dbReference type="PROSITE" id="PS50048"/>
    </source>
</evidence>
<proteinExistence type="predicted"/>
<reference evidence="4" key="1">
    <citation type="journal article" date="2020" name="Stud. Mycol.">
        <title>101 Dothideomycetes genomes: a test case for predicting lifestyles and emergence of pathogens.</title>
        <authorList>
            <person name="Haridas S."/>
            <person name="Albert R."/>
            <person name="Binder M."/>
            <person name="Bloem J."/>
            <person name="Labutti K."/>
            <person name="Salamov A."/>
            <person name="Andreopoulos B."/>
            <person name="Baker S."/>
            <person name="Barry K."/>
            <person name="Bills G."/>
            <person name="Bluhm B."/>
            <person name="Cannon C."/>
            <person name="Castanera R."/>
            <person name="Culley D."/>
            <person name="Daum C."/>
            <person name="Ezra D."/>
            <person name="Gonzalez J."/>
            <person name="Henrissat B."/>
            <person name="Kuo A."/>
            <person name="Liang C."/>
            <person name="Lipzen A."/>
            <person name="Lutzoni F."/>
            <person name="Magnuson J."/>
            <person name="Mondo S."/>
            <person name="Nolan M."/>
            <person name="Ohm R."/>
            <person name="Pangilinan J."/>
            <person name="Park H.-J."/>
            <person name="Ramirez L."/>
            <person name="Alfaro M."/>
            <person name="Sun H."/>
            <person name="Tritt A."/>
            <person name="Yoshinaga Y."/>
            <person name="Zwiers L.-H."/>
            <person name="Turgeon B."/>
            <person name="Goodwin S."/>
            <person name="Spatafora J."/>
            <person name="Crous P."/>
            <person name="Grigoriev I."/>
        </authorList>
    </citation>
    <scope>NUCLEOTIDE SEQUENCE</scope>
    <source>
        <strain evidence="4">CBS 627.86</strain>
    </source>
</reference>
<feature type="compositionally biased region" description="Polar residues" evidence="2">
    <location>
        <begin position="82"/>
        <end position="93"/>
    </location>
</feature>
<name>A0A6A5YXL9_9PLEO</name>
<dbReference type="GO" id="GO:0000981">
    <property type="term" value="F:DNA-binding transcription factor activity, RNA polymerase II-specific"/>
    <property type="evidence" value="ECO:0007669"/>
    <property type="project" value="InterPro"/>
</dbReference>
<organism evidence="4 5">
    <name type="scientific">Lophiotrema nucula</name>
    <dbReference type="NCBI Taxonomy" id="690887"/>
    <lineage>
        <taxon>Eukaryota</taxon>
        <taxon>Fungi</taxon>
        <taxon>Dikarya</taxon>
        <taxon>Ascomycota</taxon>
        <taxon>Pezizomycotina</taxon>
        <taxon>Dothideomycetes</taxon>
        <taxon>Pleosporomycetidae</taxon>
        <taxon>Pleosporales</taxon>
        <taxon>Lophiotremataceae</taxon>
        <taxon>Lophiotrema</taxon>
    </lineage>
</organism>
<feature type="compositionally biased region" description="Basic and acidic residues" evidence="2">
    <location>
        <begin position="72"/>
        <end position="81"/>
    </location>
</feature>
<dbReference type="AlphaFoldDB" id="A0A6A5YXL9"/>
<protein>
    <recommendedName>
        <fullName evidence="3">Zn(2)-C6 fungal-type domain-containing protein</fullName>
    </recommendedName>
</protein>
<evidence type="ECO:0000313" key="5">
    <source>
        <dbReference type="Proteomes" id="UP000799770"/>
    </source>
</evidence>
<keyword evidence="5" id="KW-1185">Reference proteome</keyword>
<dbReference type="InterPro" id="IPR001138">
    <property type="entry name" value="Zn2Cys6_DnaBD"/>
</dbReference>
<feature type="region of interest" description="Disordered" evidence="2">
    <location>
        <begin position="52"/>
        <end position="98"/>
    </location>
</feature>
<accession>A0A6A5YXL9</accession>
<dbReference type="SMART" id="SM00066">
    <property type="entry name" value="GAL4"/>
    <property type="match status" value="1"/>
</dbReference>
<evidence type="ECO:0000313" key="4">
    <source>
        <dbReference type="EMBL" id="KAF2110881.1"/>
    </source>
</evidence>